<dbReference type="InterPro" id="IPR029044">
    <property type="entry name" value="Nucleotide-diphossugar_trans"/>
</dbReference>
<organism evidence="1 2">
    <name type="scientific">Ruegeria arenilitoris</name>
    <dbReference type="NCBI Taxonomy" id="1173585"/>
    <lineage>
        <taxon>Bacteria</taxon>
        <taxon>Pseudomonadati</taxon>
        <taxon>Pseudomonadota</taxon>
        <taxon>Alphaproteobacteria</taxon>
        <taxon>Rhodobacterales</taxon>
        <taxon>Roseobacteraceae</taxon>
        <taxon>Ruegeria</taxon>
    </lineage>
</organism>
<evidence type="ECO:0000313" key="2">
    <source>
        <dbReference type="Proteomes" id="UP000202485"/>
    </source>
</evidence>
<dbReference type="Proteomes" id="UP000202485">
    <property type="component" value="Unassembled WGS sequence"/>
</dbReference>
<dbReference type="OrthoDB" id="5180856at2"/>
<reference evidence="2" key="1">
    <citation type="submission" date="2017-05" db="EMBL/GenBank/DDBJ databases">
        <authorList>
            <person name="Rodrigo-Torres L."/>
            <person name="Arahal R. D."/>
            <person name="Lucena T."/>
        </authorList>
    </citation>
    <scope>NUCLEOTIDE SEQUENCE [LARGE SCALE GENOMIC DNA]</scope>
    <source>
        <strain evidence="2">CECT 8715</strain>
    </source>
</reference>
<dbReference type="EMBL" id="FXYG01000005">
    <property type="protein sequence ID" value="SMX49133.1"/>
    <property type="molecule type" value="Genomic_DNA"/>
</dbReference>
<accession>A0A238L238</accession>
<sequence length="315" mass="35747">MTSGHTKIVDPAPVCVFAFNRPEHTRRTLDALAQSPLAASTSLTVFIDGPRNDAEKPIVDAVAQVAETQQGFASIELRRRDQNAGLAVSIEDGVSQMMAEHGRAIILEDDILTSPAFLHYMNLALERYRDTPDVWHIAGYNEDVPAFRRAQGAYLWRFMSCWGWATWADRWAHYSRDPDALVDEFSDADIVRFNLDGAQDYWSQVLANQTGELKTWAVFWYATIFRNRGLCLSPYFSYVENIGFDGSGSHGVVNKSYTRSRLNSNLSPGLPDQISENTDAVEQVKLYYLTKPGKLQKIRRKLNRFVGRLMSKRER</sequence>
<dbReference type="Gene3D" id="3.90.550.10">
    <property type="entry name" value="Spore Coat Polysaccharide Biosynthesis Protein SpsA, Chain A"/>
    <property type="match status" value="1"/>
</dbReference>
<proteinExistence type="predicted"/>
<dbReference type="SUPFAM" id="SSF53448">
    <property type="entry name" value="Nucleotide-diphospho-sugar transferases"/>
    <property type="match status" value="1"/>
</dbReference>
<keyword evidence="2" id="KW-1185">Reference proteome</keyword>
<name>A0A238L238_9RHOB</name>
<dbReference type="AlphaFoldDB" id="A0A238L238"/>
<dbReference type="RefSeq" id="WP_093965219.1">
    <property type="nucleotide sequence ID" value="NZ_FXYG01000005.1"/>
</dbReference>
<protein>
    <submittedName>
        <fullName evidence="1">GNT-I family protein</fullName>
    </submittedName>
</protein>
<gene>
    <name evidence="1" type="ORF">RUA8715_03658</name>
</gene>
<evidence type="ECO:0000313" key="1">
    <source>
        <dbReference type="EMBL" id="SMX49133.1"/>
    </source>
</evidence>